<gene>
    <name evidence="2" type="ORF">EYF80_024305</name>
</gene>
<dbReference type="Proteomes" id="UP000314294">
    <property type="component" value="Unassembled WGS sequence"/>
</dbReference>
<name>A0A4Z2HI82_9TELE</name>
<comment type="caution">
    <text evidence="2">The sequence shown here is derived from an EMBL/GenBank/DDBJ whole genome shotgun (WGS) entry which is preliminary data.</text>
</comment>
<proteinExistence type="predicted"/>
<evidence type="ECO:0000313" key="2">
    <source>
        <dbReference type="EMBL" id="TNN65486.1"/>
    </source>
</evidence>
<dbReference type="EMBL" id="SRLO01000234">
    <property type="protein sequence ID" value="TNN65486.1"/>
    <property type="molecule type" value="Genomic_DNA"/>
</dbReference>
<keyword evidence="1" id="KW-0812">Transmembrane</keyword>
<keyword evidence="1" id="KW-1133">Transmembrane helix</keyword>
<accession>A0A4Z2HI82</accession>
<reference evidence="2 3" key="1">
    <citation type="submission" date="2019-03" db="EMBL/GenBank/DDBJ databases">
        <title>First draft genome of Liparis tanakae, snailfish: a comprehensive survey of snailfish specific genes.</title>
        <authorList>
            <person name="Kim W."/>
            <person name="Song I."/>
            <person name="Jeong J.-H."/>
            <person name="Kim D."/>
            <person name="Kim S."/>
            <person name="Ryu S."/>
            <person name="Song J.Y."/>
            <person name="Lee S.K."/>
        </authorList>
    </citation>
    <scope>NUCLEOTIDE SEQUENCE [LARGE SCALE GENOMIC DNA]</scope>
    <source>
        <tissue evidence="2">Muscle</tissue>
    </source>
</reference>
<feature type="transmembrane region" description="Helical" evidence="1">
    <location>
        <begin position="113"/>
        <end position="135"/>
    </location>
</feature>
<dbReference type="AlphaFoldDB" id="A0A4Z2HI82"/>
<organism evidence="2 3">
    <name type="scientific">Liparis tanakae</name>
    <name type="common">Tanaka's snailfish</name>
    <dbReference type="NCBI Taxonomy" id="230148"/>
    <lineage>
        <taxon>Eukaryota</taxon>
        <taxon>Metazoa</taxon>
        <taxon>Chordata</taxon>
        <taxon>Craniata</taxon>
        <taxon>Vertebrata</taxon>
        <taxon>Euteleostomi</taxon>
        <taxon>Actinopterygii</taxon>
        <taxon>Neopterygii</taxon>
        <taxon>Teleostei</taxon>
        <taxon>Neoteleostei</taxon>
        <taxon>Acanthomorphata</taxon>
        <taxon>Eupercaria</taxon>
        <taxon>Perciformes</taxon>
        <taxon>Cottioidei</taxon>
        <taxon>Cottales</taxon>
        <taxon>Liparidae</taxon>
        <taxon>Liparis</taxon>
    </lineage>
</organism>
<evidence type="ECO:0000256" key="1">
    <source>
        <dbReference type="SAM" id="Phobius"/>
    </source>
</evidence>
<feature type="transmembrane region" description="Helical" evidence="1">
    <location>
        <begin position="74"/>
        <end position="93"/>
    </location>
</feature>
<evidence type="ECO:0000313" key="3">
    <source>
        <dbReference type="Proteomes" id="UP000314294"/>
    </source>
</evidence>
<keyword evidence="1" id="KW-0472">Membrane</keyword>
<keyword evidence="3" id="KW-1185">Reference proteome</keyword>
<protein>
    <submittedName>
        <fullName evidence="2">Uncharacterized protein</fullName>
    </submittedName>
</protein>
<sequence length="181" mass="19242">MKLGITIRAHPVVGESGTRLSLRVPAERPALLSAPDIEVGLAVQDVADLIIQVQIFCFRQSTSDMFVMKNTPSFFSWSSETGSLGFSLCGFLWSSSELSINQDTVTTKPAVGALGYCIVATLRTLVATVAAFCTMPSAMPSMSMFSRNGVTRVTNLAPHQAQLSLLSPPVLTSADQAVDAT</sequence>